<evidence type="ECO:0000313" key="1">
    <source>
        <dbReference type="EMBL" id="RRD31111.1"/>
    </source>
</evidence>
<reference evidence="1 2" key="1">
    <citation type="submission" date="2018-11" db="EMBL/GenBank/DDBJ databases">
        <title>Genomes From Bacteria Associated with the Canine Oral Cavity: a Test Case for Automated Genome-Based Taxonomic Assignment.</title>
        <authorList>
            <person name="Coil D.A."/>
            <person name="Jospin G."/>
            <person name="Darling A.E."/>
            <person name="Wallis C."/>
            <person name="Davis I.J."/>
            <person name="Harris S."/>
            <person name="Eisen J.A."/>
            <person name="Holcombe L.J."/>
            <person name="O'Flynn C."/>
        </authorList>
    </citation>
    <scope>NUCLEOTIDE SEQUENCE [LARGE SCALE GENOMIC DNA]</scope>
    <source>
        <strain evidence="1 2">OH4621_COT-116</strain>
    </source>
</reference>
<dbReference type="AlphaFoldDB" id="A0A3P1VAE9"/>
<name>A0A3P1VAE9_9STRE</name>
<dbReference type="Proteomes" id="UP000281771">
    <property type="component" value="Unassembled WGS sequence"/>
</dbReference>
<keyword evidence="2" id="KW-1185">Reference proteome</keyword>
<comment type="caution">
    <text evidence="1">The sequence shown here is derived from an EMBL/GenBank/DDBJ whole genome shotgun (WGS) entry which is preliminary data.</text>
</comment>
<accession>A0A3P1VAE9</accession>
<dbReference type="EMBL" id="RQZA01000006">
    <property type="protein sequence ID" value="RRD31111.1"/>
    <property type="molecule type" value="Genomic_DNA"/>
</dbReference>
<dbReference type="STRING" id="1123309.GCA_000377005_01859"/>
<proteinExistence type="predicted"/>
<dbReference type="RefSeq" id="WP_124777392.1">
    <property type="nucleotide sequence ID" value="NZ_RQZA01000006.1"/>
</dbReference>
<gene>
    <name evidence="1" type="ORF">EII38_07485</name>
</gene>
<dbReference type="SUPFAM" id="SSF158379">
    <property type="entry name" value="YqgQ-like"/>
    <property type="match status" value="1"/>
</dbReference>
<evidence type="ECO:0000313" key="2">
    <source>
        <dbReference type="Proteomes" id="UP000281771"/>
    </source>
</evidence>
<sequence>MKTLYDVQQLLKQFGIFVYMGNRLYEIEVMKLELSQLHQMGLLDQETYIKAAMVLRREHRLESDYQKKVGDEK</sequence>
<dbReference type="InterPro" id="IPR023164">
    <property type="entry name" value="YqgQ-like_sf"/>
</dbReference>
<dbReference type="Pfam" id="PF06014">
    <property type="entry name" value="YqgQ-like"/>
    <property type="match status" value="1"/>
</dbReference>
<organism evidence="1 2">
    <name type="scientific">Streptococcus minor</name>
    <dbReference type="NCBI Taxonomy" id="229549"/>
    <lineage>
        <taxon>Bacteria</taxon>
        <taxon>Bacillati</taxon>
        <taxon>Bacillota</taxon>
        <taxon>Bacilli</taxon>
        <taxon>Lactobacillales</taxon>
        <taxon>Streptococcaceae</taxon>
        <taxon>Streptococcus</taxon>
    </lineage>
</organism>
<dbReference type="Gene3D" id="1.10.287.760">
    <property type="entry name" value="YqgQ-like"/>
    <property type="match status" value="1"/>
</dbReference>
<protein>
    <submittedName>
        <fullName evidence="1">DUF910 family protein</fullName>
    </submittedName>
</protein>
<dbReference type="InterPro" id="IPR009256">
    <property type="entry name" value="YqgQ-like"/>
</dbReference>